<reference evidence="1 2" key="1">
    <citation type="submission" date="2008-09" db="EMBL/GenBank/DDBJ databases">
        <authorList>
            <person name="Fulton L."/>
            <person name="Clifton S."/>
            <person name="Fulton B."/>
            <person name="Xu J."/>
            <person name="Minx P."/>
            <person name="Pepin K.H."/>
            <person name="Johnson M."/>
            <person name="Thiruvilangam P."/>
            <person name="Bhonagiri V."/>
            <person name="Nash W.E."/>
            <person name="Mardis E.R."/>
            <person name="Wilson R.K."/>
        </authorList>
    </citation>
    <scope>NUCLEOTIDE SEQUENCE [LARGE SCALE GENOMIC DNA]</scope>
    <source>
        <strain evidence="1 2">DSM 13275</strain>
    </source>
</reference>
<keyword evidence="2" id="KW-1185">Reference proteome</keyword>
<evidence type="ECO:0000313" key="1">
    <source>
        <dbReference type="EMBL" id="EEA85084.1"/>
    </source>
</evidence>
<protein>
    <submittedName>
        <fullName evidence="1">Uncharacterized protein</fullName>
    </submittedName>
</protein>
<gene>
    <name evidence="1" type="ORF">CLOHIR_01286</name>
</gene>
<dbReference type="eggNOG" id="ENOG502ZPH0">
    <property type="taxonomic scope" value="Bacteria"/>
</dbReference>
<organism evidence="1 2">
    <name type="scientific">Peptacetobacter hiranonis (strain DSM 13275 / JCM 10541 / KCTC 15199 / TO-931)</name>
    <name type="common">Clostridium hiranonis</name>
    <dbReference type="NCBI Taxonomy" id="500633"/>
    <lineage>
        <taxon>Bacteria</taxon>
        <taxon>Bacillati</taxon>
        <taxon>Bacillota</taxon>
        <taxon>Clostridia</taxon>
        <taxon>Peptostreptococcales</taxon>
        <taxon>Peptostreptococcaceae</taxon>
        <taxon>Peptacetobacter</taxon>
    </lineage>
</organism>
<accession>B6FZI2</accession>
<dbReference type="AlphaFoldDB" id="B6FZI2"/>
<dbReference type="HOGENOM" id="CLU_1281774_0_0_9"/>
<dbReference type="Proteomes" id="UP000003178">
    <property type="component" value="Unassembled WGS sequence"/>
</dbReference>
<comment type="caution">
    <text evidence="1">The sequence shown here is derived from an EMBL/GenBank/DDBJ whole genome shotgun (WGS) entry which is preliminary data.</text>
</comment>
<evidence type="ECO:0000313" key="2">
    <source>
        <dbReference type="Proteomes" id="UP000003178"/>
    </source>
</evidence>
<reference evidence="1 2" key="2">
    <citation type="submission" date="2008-10" db="EMBL/GenBank/DDBJ databases">
        <title>Draft genome sequence of Clostridium hiranonis (DSM 13275).</title>
        <authorList>
            <person name="Sudarsanam P."/>
            <person name="Ley R."/>
            <person name="Guruge J."/>
            <person name="Turnbaugh P.J."/>
            <person name="Mahowald M."/>
            <person name="Liep D."/>
            <person name="Gordon J."/>
        </authorList>
    </citation>
    <scope>NUCLEOTIDE SEQUENCE [LARGE SCALE GENOMIC DNA]</scope>
    <source>
        <strain evidence="1 2">DSM 13275</strain>
    </source>
</reference>
<sequence length="228" mass="26727">MVIREISGIENGFFERVDGTSEWYYSHVSSKSFCDLYEAEEIVSDGYTFVGMSCALIHYPDGKVFKPFEMRENIYVEKPVFLDGNIYFLEVDFDKKIMSLIYIDSEELISGDFDEDKSIEDIKHVEAEISLSEVEDCYNLMLKIAPVMITRGGNDGYFEIIYPENKIYNIEDREGFDFRNGEDMYFASWDENPEYEDFIVVRDYKSGEVKSMERGSIFRMPNGEMWKI</sequence>
<name>B6FZI2_PEPHT</name>
<dbReference type="OrthoDB" id="9780310at2"/>
<proteinExistence type="predicted"/>
<dbReference type="EMBL" id="ABWP01000054">
    <property type="protein sequence ID" value="EEA85084.1"/>
    <property type="molecule type" value="Genomic_DNA"/>
</dbReference>
<dbReference type="RefSeq" id="WP_006440207.1">
    <property type="nucleotide sequence ID" value="NZ_DS995356.1"/>
</dbReference>